<protein>
    <submittedName>
        <fullName evidence="3">Uncharacterized protein</fullName>
    </submittedName>
</protein>
<evidence type="ECO:0000256" key="2">
    <source>
        <dbReference type="SAM" id="SignalP"/>
    </source>
</evidence>
<evidence type="ECO:0000313" key="4">
    <source>
        <dbReference type="Proteomes" id="UP001601444"/>
    </source>
</evidence>
<name>A0ABW6PVC2_9NOCA</name>
<dbReference type="Proteomes" id="UP001601444">
    <property type="component" value="Unassembled WGS sequence"/>
</dbReference>
<dbReference type="RefSeq" id="WP_387702717.1">
    <property type="nucleotide sequence ID" value="NZ_JBIAMX010000020.1"/>
</dbReference>
<proteinExistence type="predicted"/>
<feature type="chain" id="PRO_5046559361" evidence="2">
    <location>
        <begin position="31"/>
        <end position="75"/>
    </location>
</feature>
<accession>A0ABW6PVC2</accession>
<gene>
    <name evidence="3" type="ORF">ACFYTF_26295</name>
</gene>
<reference evidence="3 4" key="1">
    <citation type="submission" date="2024-10" db="EMBL/GenBank/DDBJ databases">
        <title>The Natural Products Discovery Center: Release of the First 8490 Sequenced Strains for Exploring Actinobacteria Biosynthetic Diversity.</title>
        <authorList>
            <person name="Kalkreuter E."/>
            <person name="Kautsar S.A."/>
            <person name="Yang D."/>
            <person name="Bader C.D."/>
            <person name="Teijaro C.N."/>
            <person name="Fluegel L."/>
            <person name="Davis C.M."/>
            <person name="Simpson J.R."/>
            <person name="Lauterbach L."/>
            <person name="Steele A.D."/>
            <person name="Gui C."/>
            <person name="Meng S."/>
            <person name="Li G."/>
            <person name="Viehrig K."/>
            <person name="Ye F."/>
            <person name="Su P."/>
            <person name="Kiefer A.F."/>
            <person name="Nichols A."/>
            <person name="Cepeda A.J."/>
            <person name="Yan W."/>
            <person name="Fan B."/>
            <person name="Jiang Y."/>
            <person name="Adhikari A."/>
            <person name="Zheng C.-J."/>
            <person name="Schuster L."/>
            <person name="Cowan T.M."/>
            <person name="Smanski M.J."/>
            <person name="Chevrette M.G."/>
            <person name="De Carvalho L.P.S."/>
            <person name="Shen B."/>
        </authorList>
    </citation>
    <scope>NUCLEOTIDE SEQUENCE [LARGE SCALE GENOMIC DNA]</scope>
    <source>
        <strain evidence="3 4">NPDC004045</strain>
    </source>
</reference>
<sequence>MRMKSTLAKTAVAGTLALGVVGAAAGVASADPGGHDQPRPESEQQHRPDQPRGEHHDRDTPQHGFWFFGTWVPLP</sequence>
<evidence type="ECO:0000313" key="3">
    <source>
        <dbReference type="EMBL" id="MFF0546349.1"/>
    </source>
</evidence>
<keyword evidence="2" id="KW-0732">Signal</keyword>
<keyword evidence="4" id="KW-1185">Reference proteome</keyword>
<dbReference type="EMBL" id="JBIAMX010000020">
    <property type="protein sequence ID" value="MFF0546349.1"/>
    <property type="molecule type" value="Genomic_DNA"/>
</dbReference>
<feature type="signal peptide" evidence="2">
    <location>
        <begin position="1"/>
        <end position="30"/>
    </location>
</feature>
<evidence type="ECO:0000256" key="1">
    <source>
        <dbReference type="SAM" id="MobiDB-lite"/>
    </source>
</evidence>
<feature type="compositionally biased region" description="Basic and acidic residues" evidence="1">
    <location>
        <begin position="33"/>
        <end position="61"/>
    </location>
</feature>
<organism evidence="3 4">
    <name type="scientific">Nocardia thailandica</name>
    <dbReference type="NCBI Taxonomy" id="257275"/>
    <lineage>
        <taxon>Bacteria</taxon>
        <taxon>Bacillati</taxon>
        <taxon>Actinomycetota</taxon>
        <taxon>Actinomycetes</taxon>
        <taxon>Mycobacteriales</taxon>
        <taxon>Nocardiaceae</taxon>
        <taxon>Nocardia</taxon>
    </lineage>
</organism>
<comment type="caution">
    <text evidence="3">The sequence shown here is derived from an EMBL/GenBank/DDBJ whole genome shotgun (WGS) entry which is preliminary data.</text>
</comment>
<feature type="region of interest" description="Disordered" evidence="1">
    <location>
        <begin position="27"/>
        <end position="65"/>
    </location>
</feature>